<dbReference type="Gramene" id="KOM55321">
    <property type="protein sequence ID" value="KOM55321"/>
    <property type="gene ID" value="LR48_Vigan10g121300"/>
</dbReference>
<reference evidence="3" key="1">
    <citation type="journal article" date="2015" name="Proc. Natl. Acad. Sci. U.S.A.">
        <title>Genome sequencing of adzuki bean (Vigna angularis) provides insight into high starch and low fat accumulation and domestication.</title>
        <authorList>
            <person name="Yang K."/>
            <person name="Tian Z."/>
            <person name="Chen C."/>
            <person name="Luo L."/>
            <person name="Zhao B."/>
            <person name="Wang Z."/>
            <person name="Yu L."/>
            <person name="Li Y."/>
            <person name="Sun Y."/>
            <person name="Li W."/>
            <person name="Chen Y."/>
            <person name="Li Y."/>
            <person name="Zhang Y."/>
            <person name="Ai D."/>
            <person name="Zhao J."/>
            <person name="Shang C."/>
            <person name="Ma Y."/>
            <person name="Wu B."/>
            <person name="Wang M."/>
            <person name="Gao L."/>
            <person name="Sun D."/>
            <person name="Zhang P."/>
            <person name="Guo F."/>
            <person name="Wang W."/>
            <person name="Li Y."/>
            <person name="Wang J."/>
            <person name="Varshney R.K."/>
            <person name="Wang J."/>
            <person name="Ling H.Q."/>
            <person name="Wan P."/>
        </authorList>
    </citation>
    <scope>NUCLEOTIDE SEQUENCE</scope>
    <source>
        <strain evidence="3">cv. Jingnong 6</strain>
    </source>
</reference>
<gene>
    <name evidence="2" type="ORF">LR48_Vigan10g121300</name>
</gene>
<feature type="region of interest" description="Disordered" evidence="1">
    <location>
        <begin position="1"/>
        <end position="23"/>
    </location>
</feature>
<protein>
    <submittedName>
        <fullName evidence="2">Uncharacterized protein</fullName>
    </submittedName>
</protein>
<sequence length="81" mass="8849">MKCCRHGERDGQDDIVGGERDGGDDVVVGEGDCQDEFDVSSRIGSEEDFVSEDDVVDVSVHEDEQPQEQQCQGNVFVEVGT</sequence>
<feature type="region of interest" description="Disordered" evidence="1">
    <location>
        <begin position="61"/>
        <end position="81"/>
    </location>
</feature>
<accession>A0A0L9VJU0</accession>
<dbReference type="AlphaFoldDB" id="A0A0L9VJU0"/>
<evidence type="ECO:0000313" key="2">
    <source>
        <dbReference type="EMBL" id="KOM55321.1"/>
    </source>
</evidence>
<name>A0A0L9VJU0_PHAAN</name>
<dbReference type="EMBL" id="CM003380">
    <property type="protein sequence ID" value="KOM55321.1"/>
    <property type="molecule type" value="Genomic_DNA"/>
</dbReference>
<proteinExistence type="predicted"/>
<dbReference type="Proteomes" id="UP000053144">
    <property type="component" value="Chromosome 10"/>
</dbReference>
<organism evidence="2 3">
    <name type="scientific">Phaseolus angularis</name>
    <name type="common">Azuki bean</name>
    <name type="synonym">Vigna angularis</name>
    <dbReference type="NCBI Taxonomy" id="3914"/>
    <lineage>
        <taxon>Eukaryota</taxon>
        <taxon>Viridiplantae</taxon>
        <taxon>Streptophyta</taxon>
        <taxon>Embryophyta</taxon>
        <taxon>Tracheophyta</taxon>
        <taxon>Spermatophyta</taxon>
        <taxon>Magnoliopsida</taxon>
        <taxon>eudicotyledons</taxon>
        <taxon>Gunneridae</taxon>
        <taxon>Pentapetalae</taxon>
        <taxon>rosids</taxon>
        <taxon>fabids</taxon>
        <taxon>Fabales</taxon>
        <taxon>Fabaceae</taxon>
        <taxon>Papilionoideae</taxon>
        <taxon>50 kb inversion clade</taxon>
        <taxon>NPAAA clade</taxon>
        <taxon>indigoferoid/millettioid clade</taxon>
        <taxon>Phaseoleae</taxon>
        <taxon>Vigna</taxon>
    </lineage>
</organism>
<evidence type="ECO:0000313" key="3">
    <source>
        <dbReference type="Proteomes" id="UP000053144"/>
    </source>
</evidence>
<evidence type="ECO:0000256" key="1">
    <source>
        <dbReference type="SAM" id="MobiDB-lite"/>
    </source>
</evidence>